<dbReference type="PANTHER" id="PTHR43289:SF34">
    <property type="entry name" value="SERINE_THREONINE-PROTEIN KINASE YBDM-RELATED"/>
    <property type="match status" value="1"/>
</dbReference>
<dbReference type="InterPro" id="IPR017441">
    <property type="entry name" value="Protein_kinase_ATP_BS"/>
</dbReference>
<dbReference type="CDD" id="cd14014">
    <property type="entry name" value="STKc_PknB_like"/>
    <property type="match status" value="1"/>
</dbReference>
<keyword evidence="3 8" id="KW-0418">Kinase</keyword>
<dbReference type="PROSITE" id="PS00107">
    <property type="entry name" value="PROTEIN_KINASE_ATP"/>
    <property type="match status" value="1"/>
</dbReference>
<dbReference type="Proteomes" id="UP000319576">
    <property type="component" value="Chromosome"/>
</dbReference>
<keyword evidence="1 8" id="KW-0808">Transferase</keyword>
<evidence type="ECO:0000256" key="1">
    <source>
        <dbReference type="ARBA" id="ARBA00022679"/>
    </source>
</evidence>
<dbReference type="OrthoDB" id="6111975at2"/>
<dbReference type="RefSeq" id="WP_145240135.1">
    <property type="nucleotide sequence ID" value="NZ_CP036273.1"/>
</dbReference>
<dbReference type="PROSITE" id="PS00108">
    <property type="entry name" value="PROTEIN_KINASE_ST"/>
    <property type="match status" value="1"/>
</dbReference>
<keyword evidence="4 5" id="KW-0067">ATP-binding</keyword>
<evidence type="ECO:0000256" key="2">
    <source>
        <dbReference type="ARBA" id="ARBA00022741"/>
    </source>
</evidence>
<evidence type="ECO:0000256" key="3">
    <source>
        <dbReference type="ARBA" id="ARBA00022777"/>
    </source>
</evidence>
<sequence>MNRTDTPPAPAPPAFDAELDGFVAAFERAAARDPAAAPAAFLPPADHPKYRAVLRELARIDLEFAWDRGAPRRVEAYRDRLPELFADADGLRAVAWEEYRLRQAAGECPTPADYHRRFGIDLGGATGPAHLPRTSVLGSEAGDEPSTMPAPGDRVGEFELVRELGRGAFGRVFLAHEPGLAGRPVVLKVSSRLVGEAQTLARLQHTNIVPVYSIRRHGPYHVLVMPFLGATTLADLLASFRGPGGLPGSGKGLVSTLAGHAHRTTGGASDATPAPPAGDAPGLSRAALARLEALSYPDTVLWLGAQLADGLAHAHDRGVLHRDLKPANVLVTDDGRPMLLDFNLAADAADPAVGDLPAGGTLHYMAPEVLAALADHRGHADPRADVYALGLVLYELLTGTFPYPDPPPGPPAATVQAMRAARAEPAPSARRFHPDLAPAVASILATCLDSDFTRRYPTAAALRDDLQRQLDARPLAFAANPSPRERFAKWRRRHPRAASGASVAAAAAVVLALTAGGFLVRQQHLGRLEAADARHGLAAERDAVEALLIDHDAPGAFAADAARRAEAVLAPYHTDAADWPAGPLLARLPSEEAHAARADAGRLLMALAEARAALAAREPDPAARADRFAAALRANEQAAAVTDAARPQRAALRRAAGLPPEPDAPAVTPAEGVAESIRAGRYREVIERARPQGREAHYPAWVVLGYCHLRLAENADAVRCLDVAAALAPDAAAVRFHRGIALHQLGRHAAARAEFDAVLAALPDHPESLLNRALARLGEKDHAGAVADLDRLERTGARLPRLYFVREHARRLAGDAAGAAADLRAGLAAEPNDPAAWVARGRARLRARPADPAAALADFRAATRLDPGYLLGWENAAEVLSEHLNRPDEAVAALDRVLELNPAHAPARAGRSVLHARAGRTAAARADAARCVGADTPALILYQIGCAHLLCAATDDERQTGLGFLRAALRKDPSWGRFMPSDADLKTVHGVEAFRAMVAAAAVLAP</sequence>
<dbReference type="Pfam" id="PF13432">
    <property type="entry name" value="TPR_16"/>
    <property type="match status" value="2"/>
</dbReference>
<keyword evidence="2 5" id="KW-0547">Nucleotide-binding</keyword>
<evidence type="ECO:0000256" key="4">
    <source>
        <dbReference type="ARBA" id="ARBA00022840"/>
    </source>
</evidence>
<evidence type="ECO:0000259" key="7">
    <source>
        <dbReference type="PROSITE" id="PS50011"/>
    </source>
</evidence>
<dbReference type="EMBL" id="CP036273">
    <property type="protein sequence ID" value="QDU21292.1"/>
    <property type="molecule type" value="Genomic_DNA"/>
</dbReference>
<accession>A0A517XUW4</accession>
<dbReference type="InterPro" id="IPR019734">
    <property type="entry name" value="TPR_rpt"/>
</dbReference>
<dbReference type="PANTHER" id="PTHR43289">
    <property type="entry name" value="MITOGEN-ACTIVATED PROTEIN KINASE KINASE KINASE 20-RELATED"/>
    <property type="match status" value="1"/>
</dbReference>
<dbReference type="GO" id="GO:0005524">
    <property type="term" value="F:ATP binding"/>
    <property type="evidence" value="ECO:0007669"/>
    <property type="project" value="UniProtKB-UniRule"/>
</dbReference>
<dbReference type="Gene3D" id="1.25.40.10">
    <property type="entry name" value="Tetratricopeptide repeat domain"/>
    <property type="match status" value="2"/>
</dbReference>
<dbReference type="SMART" id="SM00220">
    <property type="entry name" value="S_TKc"/>
    <property type="match status" value="1"/>
</dbReference>
<dbReference type="InterPro" id="IPR000719">
    <property type="entry name" value="Prot_kinase_dom"/>
</dbReference>
<dbReference type="PROSITE" id="PS50011">
    <property type="entry name" value="PROTEIN_KINASE_DOM"/>
    <property type="match status" value="1"/>
</dbReference>
<gene>
    <name evidence="8" type="primary">prkC_13</name>
    <name evidence="8" type="ORF">ETAA1_32580</name>
</gene>
<feature type="binding site" evidence="5">
    <location>
        <position position="188"/>
    </location>
    <ligand>
        <name>ATP</name>
        <dbReference type="ChEBI" id="CHEBI:30616"/>
    </ligand>
</feature>
<keyword evidence="9" id="KW-1185">Reference proteome</keyword>
<proteinExistence type="predicted"/>
<dbReference type="GO" id="GO:0004674">
    <property type="term" value="F:protein serine/threonine kinase activity"/>
    <property type="evidence" value="ECO:0007669"/>
    <property type="project" value="UniProtKB-EC"/>
</dbReference>
<dbReference type="SUPFAM" id="SSF48452">
    <property type="entry name" value="TPR-like"/>
    <property type="match status" value="2"/>
</dbReference>
<feature type="domain" description="Protein kinase" evidence="7">
    <location>
        <begin position="158"/>
        <end position="470"/>
    </location>
</feature>
<evidence type="ECO:0000256" key="6">
    <source>
        <dbReference type="SAM" id="MobiDB-lite"/>
    </source>
</evidence>
<evidence type="ECO:0000313" key="9">
    <source>
        <dbReference type="Proteomes" id="UP000319576"/>
    </source>
</evidence>
<protein>
    <submittedName>
        <fullName evidence="8">Serine/threonine-protein kinase PrkC</fullName>
        <ecNumber evidence="8">2.7.11.1</ecNumber>
    </submittedName>
</protein>
<dbReference type="Gene3D" id="1.10.510.10">
    <property type="entry name" value="Transferase(Phosphotransferase) domain 1"/>
    <property type="match status" value="2"/>
</dbReference>
<dbReference type="Pfam" id="PF00069">
    <property type="entry name" value="Pkinase"/>
    <property type="match status" value="1"/>
</dbReference>
<dbReference type="InterPro" id="IPR011009">
    <property type="entry name" value="Kinase-like_dom_sf"/>
</dbReference>
<name>A0A517XUW4_9BACT</name>
<dbReference type="EC" id="2.7.11.1" evidence="8"/>
<feature type="region of interest" description="Disordered" evidence="6">
    <location>
        <begin position="261"/>
        <end position="281"/>
    </location>
</feature>
<dbReference type="InterPro" id="IPR011990">
    <property type="entry name" value="TPR-like_helical_dom_sf"/>
</dbReference>
<reference evidence="8 9" key="1">
    <citation type="submission" date="2019-02" db="EMBL/GenBank/DDBJ databases">
        <title>Deep-cultivation of Planctomycetes and their phenomic and genomic characterization uncovers novel biology.</title>
        <authorList>
            <person name="Wiegand S."/>
            <person name="Jogler M."/>
            <person name="Boedeker C."/>
            <person name="Pinto D."/>
            <person name="Vollmers J."/>
            <person name="Rivas-Marin E."/>
            <person name="Kohn T."/>
            <person name="Peeters S.H."/>
            <person name="Heuer A."/>
            <person name="Rast P."/>
            <person name="Oberbeckmann S."/>
            <person name="Bunk B."/>
            <person name="Jeske O."/>
            <person name="Meyerdierks A."/>
            <person name="Storesund J.E."/>
            <person name="Kallscheuer N."/>
            <person name="Luecker S."/>
            <person name="Lage O.M."/>
            <person name="Pohl T."/>
            <person name="Merkel B.J."/>
            <person name="Hornburger P."/>
            <person name="Mueller R.-W."/>
            <person name="Bruemmer F."/>
            <person name="Labrenz M."/>
            <person name="Spormann A.M."/>
            <person name="Op den Camp H."/>
            <person name="Overmann J."/>
            <person name="Amann R."/>
            <person name="Jetten M.S.M."/>
            <person name="Mascher T."/>
            <person name="Medema M.H."/>
            <person name="Devos D.P."/>
            <person name="Kaster A.-K."/>
            <person name="Ovreas L."/>
            <person name="Rohde M."/>
            <person name="Galperin M.Y."/>
            <person name="Jogler C."/>
        </authorList>
    </citation>
    <scope>NUCLEOTIDE SEQUENCE [LARGE SCALE GENOMIC DNA]</scope>
    <source>
        <strain evidence="8 9">ETA_A1</strain>
    </source>
</reference>
<dbReference type="KEGG" id="uli:ETAA1_32580"/>
<evidence type="ECO:0000313" key="8">
    <source>
        <dbReference type="EMBL" id="QDU21292.1"/>
    </source>
</evidence>
<evidence type="ECO:0000256" key="5">
    <source>
        <dbReference type="PROSITE-ProRule" id="PRU10141"/>
    </source>
</evidence>
<dbReference type="InterPro" id="IPR008271">
    <property type="entry name" value="Ser/Thr_kinase_AS"/>
</dbReference>
<dbReference type="SUPFAM" id="SSF56112">
    <property type="entry name" value="Protein kinase-like (PK-like)"/>
    <property type="match status" value="1"/>
</dbReference>
<dbReference type="SMART" id="SM00028">
    <property type="entry name" value="TPR"/>
    <property type="match status" value="6"/>
</dbReference>
<organism evidence="8 9">
    <name type="scientific">Urbifossiella limnaea</name>
    <dbReference type="NCBI Taxonomy" id="2528023"/>
    <lineage>
        <taxon>Bacteria</taxon>
        <taxon>Pseudomonadati</taxon>
        <taxon>Planctomycetota</taxon>
        <taxon>Planctomycetia</taxon>
        <taxon>Gemmatales</taxon>
        <taxon>Gemmataceae</taxon>
        <taxon>Urbifossiella</taxon>
    </lineage>
</organism>
<dbReference type="AlphaFoldDB" id="A0A517XUW4"/>